<evidence type="ECO:0000313" key="7">
    <source>
        <dbReference type="Proteomes" id="UP000291116"/>
    </source>
</evidence>
<sequence>MARIHRARNSAEAPLSVSVPVSLSVPASVSTHKRSAFLRAGLATIATVLVFLSPSSSLAPGMFSRGSPSGALGMVRAFRPQAISRSPRTASFASRKRPCRLLGNRPGPLWAGIPTPAALSQRPSAPASASPALFSTRRSSDTGNAIGKNQNHNHKNSSSSSNNNKNARTNTGGLRRLPVVKGPKELSDRAKKVAGWTKADEKTKNIRNRARKHGSETINTLMQQLCVPLRDIVNGYRRELRRLHPFEATVADLTVRARIKKDGLTLEVLLEEIHEARKMILEAGKEWIYKCKHAETAREANAARQDGTAALLDLFDEFAFQPVAGMVDLQRSLRSAPAVELDAPAVVLVGAPNVGKSSIVRTISSATPEVNNYPFTTRGMTLGHVEVFWQNVVGGAATSGEDASDGSGDDQGLSGQSYEVARAVVPPENEDPRSSKAKRRREGLMTRKDREGEDSRYAFSQLCQVMDSPGILVRPEEEEHKRNEMEELTLAAMTHLPTAVMYVMDLSGQAGDKCSSVEDQLQLRREIRQRFPRRPWIDVVSKIDLGTVDGAIEELDELIAENENNYPYIRLSIHDGVGVDELRRQVLRMLGEVRVVLDAMGGSAAAAAQAAKTTGS</sequence>
<dbReference type="AlphaFoldDB" id="A0A448YXZ3"/>
<dbReference type="InterPro" id="IPR006073">
    <property type="entry name" value="GTP-bd"/>
</dbReference>
<feature type="region of interest" description="Disordered" evidence="2">
    <location>
        <begin position="421"/>
        <end position="453"/>
    </location>
</feature>
<evidence type="ECO:0000259" key="4">
    <source>
        <dbReference type="Pfam" id="PF06858"/>
    </source>
</evidence>
<dbReference type="PRINTS" id="PR00326">
    <property type="entry name" value="GTP1OBG"/>
</dbReference>
<keyword evidence="3" id="KW-0472">Membrane</keyword>
<keyword evidence="3" id="KW-1133">Transmembrane helix</keyword>
<feature type="domain" description="Nucleolar GTP-binding protein 1 Rossman-fold" evidence="4">
    <location>
        <begin position="484"/>
        <end position="544"/>
    </location>
</feature>
<evidence type="ECO:0000256" key="3">
    <source>
        <dbReference type="SAM" id="Phobius"/>
    </source>
</evidence>
<reference evidence="6 7" key="1">
    <citation type="submission" date="2019-01" db="EMBL/GenBank/DDBJ databases">
        <authorList>
            <person name="Ferrante I. M."/>
        </authorList>
    </citation>
    <scope>NUCLEOTIDE SEQUENCE [LARGE SCALE GENOMIC DNA]</scope>
    <source>
        <strain evidence="6 7">B856</strain>
    </source>
</reference>
<keyword evidence="3" id="KW-0812">Transmembrane</keyword>
<dbReference type="InterPro" id="IPR027417">
    <property type="entry name" value="P-loop_NTPase"/>
</dbReference>
<evidence type="ECO:0008006" key="8">
    <source>
        <dbReference type="Google" id="ProtNLM"/>
    </source>
</evidence>
<organism evidence="6 7">
    <name type="scientific">Pseudo-nitzschia multistriata</name>
    <dbReference type="NCBI Taxonomy" id="183589"/>
    <lineage>
        <taxon>Eukaryota</taxon>
        <taxon>Sar</taxon>
        <taxon>Stramenopiles</taxon>
        <taxon>Ochrophyta</taxon>
        <taxon>Bacillariophyta</taxon>
        <taxon>Bacillariophyceae</taxon>
        <taxon>Bacillariophycidae</taxon>
        <taxon>Bacillariales</taxon>
        <taxon>Bacillariaceae</taxon>
        <taxon>Pseudo-nitzschia</taxon>
    </lineage>
</organism>
<evidence type="ECO:0000256" key="2">
    <source>
        <dbReference type="SAM" id="MobiDB-lite"/>
    </source>
</evidence>
<proteinExistence type="predicted"/>
<feature type="transmembrane region" description="Helical" evidence="3">
    <location>
        <begin position="36"/>
        <end position="54"/>
    </location>
</feature>
<feature type="compositionally biased region" description="Low complexity" evidence="2">
    <location>
        <begin position="116"/>
        <end position="132"/>
    </location>
</feature>
<dbReference type="Gene3D" id="1.20.120.1190">
    <property type="match status" value="1"/>
</dbReference>
<dbReference type="InterPro" id="IPR041623">
    <property type="entry name" value="NOG1_N"/>
</dbReference>
<dbReference type="PANTHER" id="PTHR45759">
    <property type="entry name" value="NUCLEOLAR GTP-BINDING PROTEIN 1"/>
    <property type="match status" value="1"/>
</dbReference>
<keyword evidence="7" id="KW-1185">Reference proteome</keyword>
<evidence type="ECO:0000259" key="5">
    <source>
        <dbReference type="Pfam" id="PF17835"/>
    </source>
</evidence>
<dbReference type="GO" id="GO:0005525">
    <property type="term" value="F:GTP binding"/>
    <property type="evidence" value="ECO:0007669"/>
    <property type="project" value="UniProtKB-KW"/>
</dbReference>
<feature type="domain" description="NOG1 N-terminal helical" evidence="5">
    <location>
        <begin position="176"/>
        <end position="339"/>
    </location>
</feature>
<dbReference type="SUPFAM" id="SSF52540">
    <property type="entry name" value="P-loop containing nucleoside triphosphate hydrolases"/>
    <property type="match status" value="1"/>
</dbReference>
<gene>
    <name evidence="6" type="ORF">PSNMU_V1.4_AUG-EV-PASAV3_0014550</name>
</gene>
<evidence type="ECO:0000313" key="6">
    <source>
        <dbReference type="EMBL" id="VEU34727.1"/>
    </source>
</evidence>
<name>A0A448YXZ3_9STRA</name>
<dbReference type="InterPro" id="IPR010674">
    <property type="entry name" value="NOG1_Rossman_fold_dom"/>
</dbReference>
<dbReference type="EMBL" id="CAACVS010000037">
    <property type="protein sequence ID" value="VEU34727.1"/>
    <property type="molecule type" value="Genomic_DNA"/>
</dbReference>
<dbReference type="Pfam" id="PF06858">
    <property type="entry name" value="NOG1"/>
    <property type="match status" value="1"/>
</dbReference>
<dbReference type="Proteomes" id="UP000291116">
    <property type="component" value="Unassembled WGS sequence"/>
</dbReference>
<dbReference type="Gene3D" id="3.40.50.300">
    <property type="entry name" value="P-loop containing nucleotide triphosphate hydrolases"/>
    <property type="match status" value="1"/>
</dbReference>
<feature type="region of interest" description="Disordered" evidence="2">
    <location>
        <begin position="112"/>
        <end position="197"/>
    </location>
</feature>
<keyword evidence="1" id="KW-0547">Nucleotide-binding</keyword>
<evidence type="ECO:0000256" key="1">
    <source>
        <dbReference type="ARBA" id="ARBA00023134"/>
    </source>
</evidence>
<feature type="compositionally biased region" description="Basic and acidic residues" evidence="2">
    <location>
        <begin position="182"/>
        <end position="191"/>
    </location>
</feature>
<protein>
    <recommendedName>
        <fullName evidence="8">OBG-type G domain-containing protein</fullName>
    </recommendedName>
</protein>
<feature type="compositionally biased region" description="Basic and acidic residues" evidence="2">
    <location>
        <begin position="442"/>
        <end position="453"/>
    </location>
</feature>
<accession>A0A448YXZ3</accession>
<keyword evidence="1" id="KW-0342">GTP-binding</keyword>
<feature type="compositionally biased region" description="Low complexity" evidence="2">
    <location>
        <begin position="156"/>
        <end position="166"/>
    </location>
</feature>
<dbReference type="OrthoDB" id="415015at2759"/>
<dbReference type="Pfam" id="PF17835">
    <property type="entry name" value="NOG1_N"/>
    <property type="match status" value="1"/>
</dbReference>